<dbReference type="AlphaFoldDB" id="A0A3M3QMF4"/>
<protein>
    <submittedName>
        <fullName evidence="2">Uncharacterized protein</fullName>
    </submittedName>
</protein>
<dbReference type="EMBL" id="RBPH01000021">
    <property type="protein sequence ID" value="RMN85418.1"/>
    <property type="molecule type" value="Genomic_DNA"/>
</dbReference>
<evidence type="ECO:0000313" key="4">
    <source>
        <dbReference type="Proteomes" id="UP000270524"/>
    </source>
</evidence>
<dbReference type="EMBL" id="RBPJ01000059">
    <property type="protein sequence ID" value="RMO01790.1"/>
    <property type="molecule type" value="Genomic_DNA"/>
</dbReference>
<comment type="caution">
    <text evidence="2">The sequence shown here is derived from an EMBL/GenBank/DDBJ whole genome shotgun (WGS) entry which is preliminary data.</text>
</comment>
<evidence type="ECO:0000313" key="3">
    <source>
        <dbReference type="Proteomes" id="UP000269335"/>
    </source>
</evidence>
<reference evidence="3 4" key="1">
    <citation type="submission" date="2018-08" db="EMBL/GenBank/DDBJ databases">
        <title>Recombination of ecologically and evolutionarily significant loci maintains genetic cohesion in the Pseudomonas syringae species complex.</title>
        <authorList>
            <person name="Dillon M."/>
            <person name="Thakur S."/>
            <person name="Almeida R.N.D."/>
            <person name="Weir B.S."/>
            <person name="Guttman D.S."/>
        </authorList>
    </citation>
    <scope>NUCLEOTIDE SEQUENCE [LARGE SCALE GENOMIC DNA]</scope>
    <source>
        <strain evidence="1 3">ICMP 15201</strain>
        <strain evidence="2 4">ICMP 15203</strain>
    </source>
</reference>
<sequence>MSDASLATADLRQVRRFRGIVNPEDWKQLAQLAQLNLR</sequence>
<name>A0A3M3QMF4_PSECA</name>
<evidence type="ECO:0000313" key="1">
    <source>
        <dbReference type="EMBL" id="RMN85418.1"/>
    </source>
</evidence>
<organism evidence="2 4">
    <name type="scientific">Pseudomonas cannabina</name>
    <dbReference type="NCBI Taxonomy" id="86840"/>
    <lineage>
        <taxon>Bacteria</taxon>
        <taxon>Pseudomonadati</taxon>
        <taxon>Pseudomonadota</taxon>
        <taxon>Gammaproteobacteria</taxon>
        <taxon>Pseudomonadales</taxon>
        <taxon>Pseudomonadaceae</taxon>
        <taxon>Pseudomonas</taxon>
    </lineage>
</organism>
<proteinExistence type="predicted"/>
<dbReference type="Proteomes" id="UP000269335">
    <property type="component" value="Unassembled WGS sequence"/>
</dbReference>
<dbReference type="Proteomes" id="UP000270524">
    <property type="component" value="Unassembled WGS sequence"/>
</dbReference>
<evidence type="ECO:0000313" key="2">
    <source>
        <dbReference type="EMBL" id="RMO01790.1"/>
    </source>
</evidence>
<gene>
    <name evidence="2" type="ORF">ALQ51_102364</name>
    <name evidence="1" type="ORF">ALQ53_103776</name>
</gene>
<accession>A0A3M3QMF4</accession>